<dbReference type="AlphaFoldDB" id="A0A9P4UZU8"/>
<gene>
    <name evidence="2" type="ORF">EJ04DRAFT_576734</name>
</gene>
<proteinExistence type="predicted"/>
<keyword evidence="3" id="KW-1185">Reference proteome</keyword>
<feature type="transmembrane region" description="Helical" evidence="1">
    <location>
        <begin position="389"/>
        <end position="407"/>
    </location>
</feature>
<keyword evidence="1" id="KW-0812">Transmembrane</keyword>
<feature type="transmembrane region" description="Helical" evidence="1">
    <location>
        <begin position="427"/>
        <end position="449"/>
    </location>
</feature>
<organism evidence="2 3">
    <name type="scientific">Polyplosphaeria fusca</name>
    <dbReference type="NCBI Taxonomy" id="682080"/>
    <lineage>
        <taxon>Eukaryota</taxon>
        <taxon>Fungi</taxon>
        <taxon>Dikarya</taxon>
        <taxon>Ascomycota</taxon>
        <taxon>Pezizomycotina</taxon>
        <taxon>Dothideomycetes</taxon>
        <taxon>Pleosporomycetidae</taxon>
        <taxon>Pleosporales</taxon>
        <taxon>Tetraplosphaeriaceae</taxon>
        <taxon>Polyplosphaeria</taxon>
    </lineage>
</organism>
<sequence>MLLDVDIHHPDVCVDKHGGDAIQLHEGVIGGPYHSHPITEQLVEDYVANDYQAAPGVPNAGQNTTPPSNVESLKLFFSTRQGEYDGKKLPLPISPDLFAQLAPYARIPKIYPTILHRNTASAIFSVPEVPPIEQPTLSPTNISKEHLSFIINDANSSPARIHMCASFTMHIPTQRLYIFMHGLDTPLYHSIPTLLPSLSPTTTFLLLPALLLRTNMLHHTTMIESNVHRLLPYERLLGLRFSSHAPSPPANHTAIDYDLITNLVNATQTDLAFLTWQCKTIARQLDFLDAVAARYREMCVQHGEAGRGARVFAILSATHAELRAWNEGQMDRIEYVVKRGQGLVQVVYSGIAQRDAAHNLKIASTSTRLAESSQAIAVATSRDSAVMRVIAAITIFFLPATFTATFFSTSFFDFKVGRYERVVSWWIWLYFLTTMLLTVVVVAGTYVMWKRKEAEIALRVRDPASGGKAVDVTSK</sequence>
<dbReference type="Gene3D" id="1.20.58.340">
    <property type="entry name" value="Magnesium transport protein CorA, transmembrane region"/>
    <property type="match status" value="1"/>
</dbReference>
<evidence type="ECO:0000313" key="2">
    <source>
        <dbReference type="EMBL" id="KAF2734622.1"/>
    </source>
</evidence>
<comment type="caution">
    <text evidence="2">The sequence shown here is derived from an EMBL/GenBank/DDBJ whole genome shotgun (WGS) entry which is preliminary data.</text>
</comment>
<reference evidence="2" key="1">
    <citation type="journal article" date="2020" name="Stud. Mycol.">
        <title>101 Dothideomycetes genomes: a test case for predicting lifestyles and emergence of pathogens.</title>
        <authorList>
            <person name="Haridas S."/>
            <person name="Albert R."/>
            <person name="Binder M."/>
            <person name="Bloem J."/>
            <person name="Labutti K."/>
            <person name="Salamov A."/>
            <person name="Andreopoulos B."/>
            <person name="Baker S."/>
            <person name="Barry K."/>
            <person name="Bills G."/>
            <person name="Bluhm B."/>
            <person name="Cannon C."/>
            <person name="Castanera R."/>
            <person name="Culley D."/>
            <person name="Daum C."/>
            <person name="Ezra D."/>
            <person name="Gonzalez J."/>
            <person name="Henrissat B."/>
            <person name="Kuo A."/>
            <person name="Liang C."/>
            <person name="Lipzen A."/>
            <person name="Lutzoni F."/>
            <person name="Magnuson J."/>
            <person name="Mondo S."/>
            <person name="Nolan M."/>
            <person name="Ohm R."/>
            <person name="Pangilinan J."/>
            <person name="Park H.-J."/>
            <person name="Ramirez L."/>
            <person name="Alfaro M."/>
            <person name="Sun H."/>
            <person name="Tritt A."/>
            <person name="Yoshinaga Y."/>
            <person name="Zwiers L.-H."/>
            <person name="Turgeon B."/>
            <person name="Goodwin S."/>
            <person name="Spatafora J."/>
            <person name="Crous P."/>
            <person name="Grigoriev I."/>
        </authorList>
    </citation>
    <scope>NUCLEOTIDE SEQUENCE</scope>
    <source>
        <strain evidence="2">CBS 125425</strain>
    </source>
</reference>
<accession>A0A9P4UZU8</accession>
<dbReference type="EMBL" id="ML996145">
    <property type="protein sequence ID" value="KAF2734622.1"/>
    <property type="molecule type" value="Genomic_DNA"/>
</dbReference>
<dbReference type="Proteomes" id="UP000799444">
    <property type="component" value="Unassembled WGS sequence"/>
</dbReference>
<keyword evidence="1" id="KW-1133">Transmembrane helix</keyword>
<name>A0A9P4UZU8_9PLEO</name>
<feature type="transmembrane region" description="Helical" evidence="1">
    <location>
        <begin position="194"/>
        <end position="212"/>
    </location>
</feature>
<dbReference type="OrthoDB" id="1046782at2759"/>
<protein>
    <submittedName>
        <fullName evidence="2">Uncharacterized protein</fullName>
    </submittedName>
</protein>
<evidence type="ECO:0000256" key="1">
    <source>
        <dbReference type="SAM" id="Phobius"/>
    </source>
</evidence>
<keyword evidence="1" id="KW-0472">Membrane</keyword>
<evidence type="ECO:0000313" key="3">
    <source>
        <dbReference type="Proteomes" id="UP000799444"/>
    </source>
</evidence>